<feature type="domain" description="CheW-like" evidence="1">
    <location>
        <begin position="4"/>
        <end position="144"/>
    </location>
</feature>
<dbReference type="PROSITE" id="PS50851">
    <property type="entry name" value="CHEW"/>
    <property type="match status" value="1"/>
</dbReference>
<dbReference type="InterPro" id="IPR036061">
    <property type="entry name" value="CheW-like_dom_sf"/>
</dbReference>
<dbReference type="Gene3D" id="2.40.50.180">
    <property type="entry name" value="CheA-289, Domain 4"/>
    <property type="match status" value="1"/>
</dbReference>
<dbReference type="RefSeq" id="WP_197909529.1">
    <property type="nucleotide sequence ID" value="NZ_LR593886.1"/>
</dbReference>
<evidence type="ECO:0000313" key="3">
    <source>
        <dbReference type="Proteomes" id="UP000464178"/>
    </source>
</evidence>
<keyword evidence="3" id="KW-1185">Reference proteome</keyword>
<dbReference type="SMART" id="SM00260">
    <property type="entry name" value="CheW"/>
    <property type="match status" value="1"/>
</dbReference>
<dbReference type="InterPro" id="IPR002545">
    <property type="entry name" value="CheW-lke_dom"/>
</dbReference>
<dbReference type="Pfam" id="PF01584">
    <property type="entry name" value="CheW"/>
    <property type="match status" value="1"/>
</dbReference>
<accession>A0A6P2D108</accession>
<dbReference type="PANTHER" id="PTHR22617:SF23">
    <property type="entry name" value="CHEMOTAXIS PROTEIN CHEW"/>
    <property type="match status" value="1"/>
</dbReference>
<dbReference type="Gene3D" id="2.30.30.40">
    <property type="entry name" value="SH3 Domains"/>
    <property type="match status" value="1"/>
</dbReference>
<dbReference type="GO" id="GO:0006935">
    <property type="term" value="P:chemotaxis"/>
    <property type="evidence" value="ECO:0007669"/>
    <property type="project" value="InterPro"/>
</dbReference>
<organism evidence="2 3">
    <name type="scientific">Gemmata massiliana</name>
    <dbReference type="NCBI Taxonomy" id="1210884"/>
    <lineage>
        <taxon>Bacteria</taxon>
        <taxon>Pseudomonadati</taxon>
        <taxon>Planctomycetota</taxon>
        <taxon>Planctomycetia</taxon>
        <taxon>Gemmatales</taxon>
        <taxon>Gemmataceae</taxon>
        <taxon>Gemmata</taxon>
    </lineage>
</organism>
<dbReference type="SUPFAM" id="SSF50341">
    <property type="entry name" value="CheW-like"/>
    <property type="match status" value="1"/>
</dbReference>
<dbReference type="KEGG" id="gms:SOIL9_36690"/>
<dbReference type="AlphaFoldDB" id="A0A6P2D108"/>
<evidence type="ECO:0000259" key="1">
    <source>
        <dbReference type="PROSITE" id="PS50851"/>
    </source>
</evidence>
<dbReference type="InterPro" id="IPR039315">
    <property type="entry name" value="CheW"/>
</dbReference>
<proteinExistence type="predicted"/>
<dbReference type="PANTHER" id="PTHR22617">
    <property type="entry name" value="CHEMOTAXIS SENSOR HISTIDINE KINASE-RELATED"/>
    <property type="match status" value="1"/>
</dbReference>
<name>A0A6P2D108_9BACT</name>
<reference evidence="2 3" key="1">
    <citation type="submission" date="2019-05" db="EMBL/GenBank/DDBJ databases">
        <authorList>
            <consortium name="Science for Life Laboratories"/>
        </authorList>
    </citation>
    <scope>NUCLEOTIDE SEQUENCE [LARGE SCALE GENOMIC DNA]</scope>
    <source>
        <strain evidence="2">Soil9</strain>
    </source>
</reference>
<dbReference type="EMBL" id="LR593886">
    <property type="protein sequence ID" value="VTR94045.1"/>
    <property type="molecule type" value="Genomic_DNA"/>
</dbReference>
<dbReference type="GO" id="GO:0007165">
    <property type="term" value="P:signal transduction"/>
    <property type="evidence" value="ECO:0007669"/>
    <property type="project" value="InterPro"/>
</dbReference>
<dbReference type="GO" id="GO:0005829">
    <property type="term" value="C:cytosol"/>
    <property type="evidence" value="ECO:0007669"/>
    <property type="project" value="TreeGrafter"/>
</dbReference>
<gene>
    <name evidence="2" type="ORF">SOIL9_36690</name>
</gene>
<protein>
    <recommendedName>
        <fullName evidence="1">CheW-like domain-containing protein</fullName>
    </recommendedName>
</protein>
<evidence type="ECO:0000313" key="2">
    <source>
        <dbReference type="EMBL" id="VTR94045.1"/>
    </source>
</evidence>
<dbReference type="Proteomes" id="UP000464178">
    <property type="component" value="Chromosome"/>
</dbReference>
<sequence length="152" mass="16268">MANSEPYILFELAGAAYAVASANVQRMEMIENVTPVPNAPAFVDGVVFSRGRVVPAINLRRRFGFDRVPYDEKARLIVVAHADRAVGLIVDSAREFVNVPSDAIHPPPEGLAGMSGNYLSGIATIGGRVVLILNVAEVLNRTDGSMTALPEH</sequence>